<sequence length="245" mass="26833">MQGSSRAYGRSVLINLAFYSDQIIPENEAIAETLLALMASNGLGSKIGYIASGPEPDQRFFRERRAYYLHHGLDLCLFHDLDEPHTPSDEDALFRCDAIHLSGGQTGGFLSRLKRSGLILRLKRWASEGGLLIGTSAGAIILTPTIAIDALFIGQAPEDLMNETALELVPFEFFPHLSSSPTYLPDLVCYSRHTPRPIIACNDGDGLMVTKGALVCIGRPVWIEKGKARPAHSMPLSAFRLQHDS</sequence>
<gene>
    <name evidence="5" type="ORF">BLA27_17100</name>
</gene>
<dbReference type="GO" id="GO:0008236">
    <property type="term" value="F:serine-type peptidase activity"/>
    <property type="evidence" value="ECO:0007669"/>
    <property type="project" value="UniProtKB-KW"/>
</dbReference>
<evidence type="ECO:0000256" key="4">
    <source>
        <dbReference type="ARBA" id="ARBA00022825"/>
    </source>
</evidence>
<dbReference type="GO" id="GO:0006508">
    <property type="term" value="P:proteolysis"/>
    <property type="evidence" value="ECO:0007669"/>
    <property type="project" value="UniProtKB-KW"/>
</dbReference>
<keyword evidence="4" id="KW-0720">Serine protease</keyword>
<evidence type="ECO:0008006" key="7">
    <source>
        <dbReference type="Google" id="ProtNLM"/>
    </source>
</evidence>
<evidence type="ECO:0000256" key="3">
    <source>
        <dbReference type="ARBA" id="ARBA00022801"/>
    </source>
</evidence>
<dbReference type="InterPro" id="IPR029062">
    <property type="entry name" value="Class_I_gatase-like"/>
</dbReference>
<keyword evidence="6" id="KW-1185">Reference proteome</keyword>
<evidence type="ECO:0000256" key="1">
    <source>
        <dbReference type="ARBA" id="ARBA00006534"/>
    </source>
</evidence>
<reference evidence="5 6" key="1">
    <citation type="submission" date="2016-10" db="EMBL/GenBank/DDBJ databases">
        <title>The Draft Genome Sequence of the Potato Rhizosphere Bacteria Ochrobactrum sp. IPA7.2.</title>
        <authorList>
            <person name="Gogoleva N.E."/>
            <person name="Khlopko Y.A."/>
            <person name="Burygin G.L."/>
            <person name="Plotnikov A.O."/>
        </authorList>
    </citation>
    <scope>NUCLEOTIDE SEQUENCE [LARGE SCALE GENOMIC DNA]</scope>
    <source>
        <strain evidence="5 6">IPA7.2</strain>
    </source>
</reference>
<organism evidence="5 6">
    <name type="scientific">Brucella cytisi</name>
    <dbReference type="NCBI Taxonomy" id="407152"/>
    <lineage>
        <taxon>Bacteria</taxon>
        <taxon>Pseudomonadati</taxon>
        <taxon>Pseudomonadota</taxon>
        <taxon>Alphaproteobacteria</taxon>
        <taxon>Hyphomicrobiales</taxon>
        <taxon>Brucellaceae</taxon>
        <taxon>Brucella/Ochrobactrum group</taxon>
        <taxon>Brucella</taxon>
    </lineage>
</organism>
<dbReference type="InterPro" id="IPR005320">
    <property type="entry name" value="Peptidase_S51"/>
</dbReference>
<evidence type="ECO:0000256" key="2">
    <source>
        <dbReference type="ARBA" id="ARBA00022670"/>
    </source>
</evidence>
<dbReference type="Proteomes" id="UP000182985">
    <property type="component" value="Unassembled WGS sequence"/>
</dbReference>
<dbReference type="OrthoDB" id="3373764at2"/>
<protein>
    <recommendedName>
        <fullName evidence="7">Peptidase E</fullName>
    </recommendedName>
</protein>
<comment type="similarity">
    <text evidence="1">Belongs to the peptidase S51 family.</text>
</comment>
<dbReference type="AlphaFoldDB" id="A0A1J6HGV6"/>
<comment type="caution">
    <text evidence="5">The sequence shown here is derived from an EMBL/GenBank/DDBJ whole genome shotgun (WGS) entry which is preliminary data.</text>
</comment>
<dbReference type="EMBL" id="MOEC01000018">
    <property type="protein sequence ID" value="OIS92221.1"/>
    <property type="molecule type" value="Genomic_DNA"/>
</dbReference>
<dbReference type="PANTHER" id="PTHR20842:SF0">
    <property type="entry name" value="ALPHA-ASPARTYL DIPEPTIDASE"/>
    <property type="match status" value="1"/>
</dbReference>
<evidence type="ECO:0000313" key="6">
    <source>
        <dbReference type="Proteomes" id="UP000182985"/>
    </source>
</evidence>
<dbReference type="Pfam" id="PF03575">
    <property type="entry name" value="Peptidase_S51"/>
    <property type="match status" value="1"/>
</dbReference>
<dbReference type="PANTHER" id="PTHR20842">
    <property type="entry name" value="PROTEASE S51 ALPHA-ASPARTYL DIPEPTIDASE"/>
    <property type="match status" value="1"/>
</dbReference>
<evidence type="ECO:0000313" key="5">
    <source>
        <dbReference type="EMBL" id="OIS92221.1"/>
    </source>
</evidence>
<dbReference type="CDD" id="cd03129">
    <property type="entry name" value="GAT1_Peptidase_E_like"/>
    <property type="match status" value="1"/>
</dbReference>
<proteinExistence type="inferred from homology"/>
<keyword evidence="3" id="KW-0378">Hydrolase</keyword>
<name>A0A1J6HGV6_9HYPH</name>
<keyword evidence="2" id="KW-0645">Protease</keyword>
<dbReference type="SUPFAM" id="SSF52317">
    <property type="entry name" value="Class I glutamine amidotransferase-like"/>
    <property type="match status" value="1"/>
</dbReference>
<accession>A0A1J6HGV6</accession>
<dbReference type="Gene3D" id="3.40.50.880">
    <property type="match status" value="1"/>
</dbReference>